<accession>A0A645ACB8</accession>
<name>A0A645ACB8_9ZZZZ</name>
<protein>
    <submittedName>
        <fullName evidence="1">Uncharacterized protein</fullName>
    </submittedName>
</protein>
<comment type="caution">
    <text evidence="1">The sequence shown here is derived from an EMBL/GenBank/DDBJ whole genome shotgun (WGS) entry which is preliminary data.</text>
</comment>
<gene>
    <name evidence="1" type="ORF">SDC9_97419</name>
</gene>
<reference evidence="1" key="1">
    <citation type="submission" date="2019-08" db="EMBL/GenBank/DDBJ databases">
        <authorList>
            <person name="Kucharzyk K."/>
            <person name="Murdoch R.W."/>
            <person name="Higgins S."/>
            <person name="Loffler F."/>
        </authorList>
    </citation>
    <scope>NUCLEOTIDE SEQUENCE</scope>
</reference>
<organism evidence="1">
    <name type="scientific">bioreactor metagenome</name>
    <dbReference type="NCBI Taxonomy" id="1076179"/>
    <lineage>
        <taxon>unclassified sequences</taxon>
        <taxon>metagenomes</taxon>
        <taxon>ecological metagenomes</taxon>
    </lineage>
</organism>
<dbReference type="EMBL" id="VSSQ01013071">
    <property type="protein sequence ID" value="MPM50677.1"/>
    <property type="molecule type" value="Genomic_DNA"/>
</dbReference>
<proteinExistence type="predicted"/>
<sequence length="78" mass="9302">MRCNELEVMEIKCEDWVCLKSDHTKEYNVRGISNSGNFLDCLNFGCERDSFKIEDIELITDKDRIDYLESRKDELFRS</sequence>
<evidence type="ECO:0000313" key="1">
    <source>
        <dbReference type="EMBL" id="MPM50677.1"/>
    </source>
</evidence>
<dbReference type="AlphaFoldDB" id="A0A645ACB8"/>